<dbReference type="eggNOG" id="COG1670">
    <property type="taxonomic scope" value="Bacteria"/>
</dbReference>
<evidence type="ECO:0000313" key="3">
    <source>
        <dbReference type="Proteomes" id="UP000025171"/>
    </source>
</evidence>
<gene>
    <name evidence="2" type="ORF">HJO_11817</name>
</gene>
<protein>
    <recommendedName>
        <fullName evidence="1">N-acetyltransferase domain-containing protein</fullName>
    </recommendedName>
</protein>
<dbReference type="Proteomes" id="UP000025171">
    <property type="component" value="Unassembled WGS sequence"/>
</dbReference>
<dbReference type="EMBL" id="ARYK01000005">
    <property type="protein sequence ID" value="KCZ91803.1"/>
    <property type="molecule type" value="Genomic_DNA"/>
</dbReference>
<evidence type="ECO:0000313" key="2">
    <source>
        <dbReference type="EMBL" id="KCZ91803.1"/>
    </source>
</evidence>
<dbReference type="RefSeq" id="WP_035617069.1">
    <property type="nucleotide sequence ID" value="NZ_ARYK01000005.1"/>
</dbReference>
<dbReference type="Pfam" id="PF13302">
    <property type="entry name" value="Acetyltransf_3"/>
    <property type="match status" value="1"/>
</dbReference>
<organism evidence="2 3">
    <name type="scientific">Hyphomonas johnsonii MHS-2</name>
    <dbReference type="NCBI Taxonomy" id="1280950"/>
    <lineage>
        <taxon>Bacteria</taxon>
        <taxon>Pseudomonadati</taxon>
        <taxon>Pseudomonadota</taxon>
        <taxon>Alphaproteobacteria</taxon>
        <taxon>Hyphomonadales</taxon>
        <taxon>Hyphomonadaceae</taxon>
        <taxon>Hyphomonas</taxon>
    </lineage>
</organism>
<dbReference type="AlphaFoldDB" id="A0A059FMU9"/>
<dbReference type="Gene3D" id="3.40.630.30">
    <property type="match status" value="1"/>
</dbReference>
<evidence type="ECO:0000259" key="1">
    <source>
        <dbReference type="Pfam" id="PF13302"/>
    </source>
</evidence>
<feature type="domain" description="N-acetyltransferase" evidence="1">
    <location>
        <begin position="18"/>
        <end position="150"/>
    </location>
</feature>
<comment type="caution">
    <text evidence="2">The sequence shown here is derived from an EMBL/GenBank/DDBJ whole genome shotgun (WGS) entry which is preliminary data.</text>
</comment>
<proteinExistence type="predicted"/>
<dbReference type="SUPFAM" id="SSF55729">
    <property type="entry name" value="Acyl-CoA N-acyltransferases (Nat)"/>
    <property type="match status" value="1"/>
</dbReference>
<keyword evidence="3" id="KW-1185">Reference proteome</keyword>
<accession>A0A059FMU9</accession>
<dbReference type="PANTHER" id="PTHR43610">
    <property type="entry name" value="BLL6696 PROTEIN"/>
    <property type="match status" value="1"/>
</dbReference>
<dbReference type="InterPro" id="IPR000182">
    <property type="entry name" value="GNAT_dom"/>
</dbReference>
<dbReference type="GO" id="GO:0016747">
    <property type="term" value="F:acyltransferase activity, transferring groups other than amino-acyl groups"/>
    <property type="evidence" value="ECO:0007669"/>
    <property type="project" value="InterPro"/>
</dbReference>
<sequence>MRLDEPGLHNDVVRLDLLEESDRARLGGSGAISAMWEWLPVIPSGTNFHAYFDLMLAMKAKGSIIPFSITRQADGAFAGVIAYLDVSRTHRRVGIGYVWHPPEMRGTAVPVATQMAMIGRAFGARMRRIEFPIAAANERAISSLERLGARREGVLRRYMRLADGSWADLAILSLVDSEIRVAIDLLKDRVAEMQLA</sequence>
<dbReference type="InterPro" id="IPR016181">
    <property type="entry name" value="Acyl_CoA_acyltransferase"/>
</dbReference>
<dbReference type="STRING" id="1280950.HJO_11817"/>
<dbReference type="PANTHER" id="PTHR43610:SF1">
    <property type="entry name" value="N-ACETYLTRANSFERASE DOMAIN-CONTAINING PROTEIN"/>
    <property type="match status" value="1"/>
</dbReference>
<reference evidence="2 3" key="1">
    <citation type="journal article" date="2014" name="Antonie Van Leeuwenhoek">
        <title>Hyphomonas beringensis sp. nov. and Hyphomonas chukchiensis sp. nov., isolated from surface seawater of the Bering Sea and Chukchi Sea.</title>
        <authorList>
            <person name="Li C."/>
            <person name="Lai Q."/>
            <person name="Li G."/>
            <person name="Dong C."/>
            <person name="Wang J."/>
            <person name="Liao Y."/>
            <person name="Shao Z."/>
        </authorList>
    </citation>
    <scope>NUCLEOTIDE SEQUENCE [LARGE SCALE GENOMIC DNA]</scope>
    <source>
        <strain evidence="2 3">MHS-2</strain>
    </source>
</reference>
<name>A0A059FMU9_9PROT</name>
<dbReference type="PATRIC" id="fig|1280950.3.peg.2369"/>
<dbReference type="OrthoDB" id="5295305at2"/>